<feature type="region of interest" description="Disordered" evidence="3">
    <location>
        <begin position="153"/>
        <end position="240"/>
    </location>
</feature>
<feature type="compositionally biased region" description="Basic and acidic residues" evidence="3">
    <location>
        <begin position="178"/>
        <end position="187"/>
    </location>
</feature>
<dbReference type="InterPro" id="IPR000219">
    <property type="entry name" value="DH_dom"/>
</dbReference>
<feature type="compositionally biased region" description="Basic and acidic residues" evidence="3">
    <location>
        <begin position="279"/>
        <end position="294"/>
    </location>
</feature>
<feature type="region of interest" description="Disordered" evidence="3">
    <location>
        <begin position="486"/>
        <end position="526"/>
    </location>
</feature>
<dbReference type="SUPFAM" id="SSF50729">
    <property type="entry name" value="PH domain-like"/>
    <property type="match status" value="1"/>
</dbReference>
<feature type="compositionally biased region" description="Low complexity" evidence="3">
    <location>
        <begin position="506"/>
        <end position="522"/>
    </location>
</feature>
<feature type="compositionally biased region" description="Polar residues" evidence="3">
    <location>
        <begin position="329"/>
        <end position="339"/>
    </location>
</feature>
<proteinExistence type="predicted"/>
<dbReference type="PANTHER" id="PTHR12845">
    <property type="entry name" value="GUANINE NUCLEOTIDE EXCHANGE FACTOR"/>
    <property type="match status" value="1"/>
</dbReference>
<dbReference type="SMART" id="SM00325">
    <property type="entry name" value="RhoGEF"/>
    <property type="match status" value="1"/>
</dbReference>
<dbReference type="Gene3D" id="2.30.29.30">
    <property type="entry name" value="Pleckstrin-homology domain (PH domain)/Phosphotyrosine-binding domain (PTB)"/>
    <property type="match status" value="1"/>
</dbReference>
<feature type="domain" description="SH3" evidence="4">
    <location>
        <begin position="1325"/>
        <end position="1386"/>
    </location>
</feature>
<name>A0A9P0H6Y3_NEZVI</name>
<feature type="compositionally biased region" description="Pro residues" evidence="3">
    <location>
        <begin position="812"/>
        <end position="821"/>
    </location>
</feature>
<feature type="region of interest" description="Disordered" evidence="3">
    <location>
        <begin position="270"/>
        <end position="339"/>
    </location>
</feature>
<feature type="compositionally biased region" description="Polar residues" evidence="3">
    <location>
        <begin position="824"/>
        <end position="839"/>
    </location>
</feature>
<feature type="compositionally biased region" description="Polar residues" evidence="3">
    <location>
        <begin position="771"/>
        <end position="783"/>
    </location>
</feature>
<feature type="compositionally biased region" description="Pro residues" evidence="3">
    <location>
        <begin position="790"/>
        <end position="800"/>
    </location>
</feature>
<dbReference type="InterPro" id="IPR036028">
    <property type="entry name" value="SH3-like_dom_sf"/>
</dbReference>
<dbReference type="InterPro" id="IPR001452">
    <property type="entry name" value="SH3_domain"/>
</dbReference>
<dbReference type="InterPro" id="IPR035899">
    <property type="entry name" value="DBL_dom_sf"/>
</dbReference>
<feature type="compositionally biased region" description="Basic and acidic residues" evidence="3">
    <location>
        <begin position="310"/>
        <end position="328"/>
    </location>
</feature>
<evidence type="ECO:0000256" key="1">
    <source>
        <dbReference type="ARBA" id="ARBA00022443"/>
    </source>
</evidence>
<feature type="domain" description="DH" evidence="5">
    <location>
        <begin position="981"/>
        <end position="1167"/>
    </location>
</feature>
<sequence>MARLLKSDRTPEQRVRRLSFKTRERKAVRTVRVVAGSVTDIASKFNAVVVEDQERGIALLKKLQTHEQGSVRAAVQKFETMQGQKVVLVRKNSLPPEVKEEKIKPKVHPKPKTIDRKTSNKYVTKDLRELVGKDRKFSLPKTLILDEVLNETLEESEPSKSLTSNEKGRSENSTMNPEKTESIKNENKITSPKGSKTKISEKNKGKVNEVKSKLFGSEKENNAASSVLEPTEVQTHSSEEEYVKSDLYLEVIEDTELRSSVTFEPKIVPPPTIIVTKPKSPDNETTKGTEEFVKNRKPNRSFLWSTSESKQNEKHTPESPVDEVKTVIKENQVSNTESETTVKEAEVFIVSSQPTSDRLVEDKENLEKLETPVIRKVDKKGYGKIKILPNSSSLYRNILRQSLIEELKEKQEGKTILKDRSENVPSEEHQYKNLPGQQDTYEYVSQDTYEIIENNYDEIGEEAIYDDVLNTNTDQIYESIYNGRLQGDSDSSCEQSNSLYDLRPTSRASSGSGARGSGASRSDTSEDWVDIELDSAEEMKQHIFLIQAGQKRSCGSWSQKVRRQWSTRKCHVGPHHVAITSPSILYLKYDDTSNFEPDPNRAVVDPSPLKTLGLVSLREVWFSGNKYEVQEVTIYILNKEDSDSSSKHYELVENLDDDSALCDDFEDSSDSEFSVDNNEKPYRNEQQRLPEVSQSDGIYSLMKEAGKRMRKTSSTIGKSLRKISRISKTTSAQDIFNGTNGMMSRGRWPSFRKKNSLPTTKSTFYLTDSSISVTSTESTNSIKTTEHSSVPPPRPPPPNLDPRRLSLSTRPTSPPPPPPPAAVNGTSANDAKGTSNKTMNDTSLYIESGLFEQNAANQISGDSMNRRAHGNSWYSDIGLYENSKPSDTSSEHGSSQGSDLDLRFADEPLYQFYNERVAKRELAEDASETGYEEIGENRTLTASRPSALELVSPEMQRTLWCHVPQVIDSGILDSLSPEQKRLQEAKFEVVTSEASYYKSLVILEKHFASSPLLKDESVLPKGHYKTLFGNVAAVRKCSEEVLAALEKCWQESILLEGLSDVINKVAEEHFSAYIKYCKHQQAIEKTIKTLKKSNQAFSDALDTLQKSPKCHNLTFYSFVLLPMQRVTRMPLLQDAILTKLTPSDPEYESCRLALARLNKIVHDCNEAARQTERMEEMALLSRSLQFPPEVRPLPLLSASRWLVRSGDVSQISLESRTTFSRRLTAPRTVKLRLFLFTDYLVITKRKGDDTFSVVTYCERNLVQMSDVEEAFSNKFLIMLTLLKNHEGKTQEMALCCGGESSRARWISAMSPPAPTNPGERLYEDWDCPQVFVQHAYLAVQPDELSLQYGDVINVLRKTDDGWYYGERMRDSENGWFPGNHTVEIPSSHVRARNLKQRYRLLALSSSFIQKQQISKLSLT</sequence>
<evidence type="ECO:0000256" key="2">
    <source>
        <dbReference type="PROSITE-ProRule" id="PRU00192"/>
    </source>
</evidence>
<dbReference type="InterPro" id="IPR047271">
    <property type="entry name" value="Ephexin-like"/>
</dbReference>
<dbReference type="PROSITE" id="PS50010">
    <property type="entry name" value="DH_2"/>
    <property type="match status" value="1"/>
</dbReference>
<keyword evidence="7" id="KW-1185">Reference proteome</keyword>
<dbReference type="CDD" id="cd01221">
    <property type="entry name" value="PH_ephexin"/>
    <property type="match status" value="1"/>
</dbReference>
<dbReference type="CDD" id="cd00160">
    <property type="entry name" value="RhoGEF"/>
    <property type="match status" value="1"/>
</dbReference>
<gene>
    <name evidence="6" type="ORF">NEZAVI_LOCUS6659</name>
</gene>
<dbReference type="Pfam" id="PF00018">
    <property type="entry name" value="SH3_1"/>
    <property type="match status" value="1"/>
</dbReference>
<feature type="region of interest" description="Disordered" evidence="3">
    <location>
        <begin position="771"/>
        <end position="839"/>
    </location>
</feature>
<feature type="region of interest" description="Disordered" evidence="3">
    <location>
        <begin position="665"/>
        <end position="690"/>
    </location>
</feature>
<feature type="compositionally biased region" description="Basic and acidic residues" evidence="3">
    <location>
        <begin position="198"/>
        <end position="221"/>
    </location>
</feature>
<dbReference type="GO" id="GO:0005085">
    <property type="term" value="F:guanyl-nucleotide exchange factor activity"/>
    <property type="evidence" value="ECO:0007669"/>
    <property type="project" value="InterPro"/>
</dbReference>
<evidence type="ECO:0000259" key="5">
    <source>
        <dbReference type="PROSITE" id="PS50010"/>
    </source>
</evidence>
<keyword evidence="1 2" id="KW-0728">SH3 domain</keyword>
<dbReference type="PANTHER" id="PTHR12845:SF5">
    <property type="entry name" value="EPHEXIN, ISOFORM D"/>
    <property type="match status" value="1"/>
</dbReference>
<evidence type="ECO:0000313" key="7">
    <source>
        <dbReference type="Proteomes" id="UP001152798"/>
    </source>
</evidence>
<feature type="compositionally biased region" description="Polar residues" evidence="3">
    <location>
        <begin position="159"/>
        <end position="177"/>
    </location>
</feature>
<accession>A0A9P0H6Y3</accession>
<dbReference type="SUPFAM" id="SSF48065">
    <property type="entry name" value="DBL homology domain (DH-domain)"/>
    <property type="match status" value="1"/>
</dbReference>
<feature type="compositionally biased region" description="Polar residues" evidence="3">
    <location>
        <begin position="488"/>
        <end position="499"/>
    </location>
</feature>
<reference evidence="6" key="1">
    <citation type="submission" date="2022-01" db="EMBL/GenBank/DDBJ databases">
        <authorList>
            <person name="King R."/>
        </authorList>
    </citation>
    <scope>NUCLEOTIDE SEQUENCE</scope>
</reference>
<dbReference type="Gene3D" id="1.20.900.10">
    <property type="entry name" value="Dbl homology (DH) domain"/>
    <property type="match status" value="1"/>
</dbReference>
<feature type="compositionally biased region" description="Basic and acidic residues" evidence="3">
    <location>
        <begin position="677"/>
        <end position="688"/>
    </location>
</feature>
<organism evidence="6 7">
    <name type="scientific">Nezara viridula</name>
    <name type="common">Southern green stink bug</name>
    <name type="synonym">Cimex viridulus</name>
    <dbReference type="NCBI Taxonomy" id="85310"/>
    <lineage>
        <taxon>Eukaryota</taxon>
        <taxon>Metazoa</taxon>
        <taxon>Ecdysozoa</taxon>
        <taxon>Arthropoda</taxon>
        <taxon>Hexapoda</taxon>
        <taxon>Insecta</taxon>
        <taxon>Pterygota</taxon>
        <taxon>Neoptera</taxon>
        <taxon>Paraneoptera</taxon>
        <taxon>Hemiptera</taxon>
        <taxon>Heteroptera</taxon>
        <taxon>Panheteroptera</taxon>
        <taxon>Pentatomomorpha</taxon>
        <taxon>Pentatomoidea</taxon>
        <taxon>Pentatomidae</taxon>
        <taxon>Pentatominae</taxon>
        <taxon>Nezara</taxon>
    </lineage>
</organism>
<dbReference type="SUPFAM" id="SSF50044">
    <property type="entry name" value="SH3-domain"/>
    <property type="match status" value="1"/>
</dbReference>
<dbReference type="PROSITE" id="PS50002">
    <property type="entry name" value="SH3"/>
    <property type="match status" value="1"/>
</dbReference>
<dbReference type="Proteomes" id="UP001152798">
    <property type="component" value="Chromosome 3"/>
</dbReference>
<dbReference type="Gene3D" id="2.30.30.40">
    <property type="entry name" value="SH3 Domains"/>
    <property type="match status" value="1"/>
</dbReference>
<evidence type="ECO:0000256" key="3">
    <source>
        <dbReference type="SAM" id="MobiDB-lite"/>
    </source>
</evidence>
<dbReference type="CDD" id="cd11793">
    <property type="entry name" value="SH3_ephexin1_like"/>
    <property type="match status" value="1"/>
</dbReference>
<evidence type="ECO:0000313" key="6">
    <source>
        <dbReference type="EMBL" id="CAH1396630.1"/>
    </source>
</evidence>
<dbReference type="SMART" id="SM00326">
    <property type="entry name" value="SH3"/>
    <property type="match status" value="1"/>
</dbReference>
<dbReference type="EMBL" id="OV725079">
    <property type="protein sequence ID" value="CAH1396630.1"/>
    <property type="molecule type" value="Genomic_DNA"/>
</dbReference>
<dbReference type="Pfam" id="PF00621">
    <property type="entry name" value="RhoGEF"/>
    <property type="match status" value="1"/>
</dbReference>
<dbReference type="InterPro" id="IPR011993">
    <property type="entry name" value="PH-like_dom_sf"/>
</dbReference>
<protein>
    <submittedName>
        <fullName evidence="6">Uncharacterized protein</fullName>
    </submittedName>
</protein>
<dbReference type="OrthoDB" id="27593at2759"/>
<dbReference type="InterPro" id="IPR047270">
    <property type="entry name" value="PH_ephexin"/>
</dbReference>
<evidence type="ECO:0000259" key="4">
    <source>
        <dbReference type="PROSITE" id="PS50002"/>
    </source>
</evidence>